<keyword evidence="2" id="KW-1185">Reference proteome</keyword>
<comment type="caution">
    <text evidence="1">The sequence shown here is derived from an EMBL/GenBank/DDBJ whole genome shotgun (WGS) entry which is preliminary data.</text>
</comment>
<reference evidence="1 2" key="1">
    <citation type="submission" date="2019-01" db="EMBL/GenBank/DDBJ databases">
        <title>Sequencing of cultivated peanut Arachis hypogaea provides insights into genome evolution and oil improvement.</title>
        <authorList>
            <person name="Chen X."/>
        </authorList>
    </citation>
    <scope>NUCLEOTIDE SEQUENCE [LARGE SCALE GENOMIC DNA]</scope>
    <source>
        <strain evidence="2">cv. Fuhuasheng</strain>
        <tissue evidence="1">Leaves</tissue>
    </source>
</reference>
<dbReference type="Proteomes" id="UP000289738">
    <property type="component" value="Chromosome A01"/>
</dbReference>
<organism evidence="1 2">
    <name type="scientific">Arachis hypogaea</name>
    <name type="common">Peanut</name>
    <dbReference type="NCBI Taxonomy" id="3818"/>
    <lineage>
        <taxon>Eukaryota</taxon>
        <taxon>Viridiplantae</taxon>
        <taxon>Streptophyta</taxon>
        <taxon>Embryophyta</taxon>
        <taxon>Tracheophyta</taxon>
        <taxon>Spermatophyta</taxon>
        <taxon>Magnoliopsida</taxon>
        <taxon>eudicotyledons</taxon>
        <taxon>Gunneridae</taxon>
        <taxon>Pentapetalae</taxon>
        <taxon>rosids</taxon>
        <taxon>fabids</taxon>
        <taxon>Fabales</taxon>
        <taxon>Fabaceae</taxon>
        <taxon>Papilionoideae</taxon>
        <taxon>50 kb inversion clade</taxon>
        <taxon>dalbergioids sensu lato</taxon>
        <taxon>Dalbergieae</taxon>
        <taxon>Pterocarpus clade</taxon>
        <taxon>Arachis</taxon>
    </lineage>
</organism>
<name>A0A445EKW5_ARAHY</name>
<proteinExistence type="predicted"/>
<accession>A0A445EKW5</accession>
<evidence type="ECO:0000313" key="2">
    <source>
        <dbReference type="Proteomes" id="UP000289738"/>
    </source>
</evidence>
<evidence type="ECO:0000313" key="1">
    <source>
        <dbReference type="EMBL" id="RYR76002.1"/>
    </source>
</evidence>
<dbReference type="AlphaFoldDB" id="A0A445EKW5"/>
<dbReference type="EMBL" id="SDMP01000001">
    <property type="protein sequence ID" value="RYR76002.1"/>
    <property type="molecule type" value="Genomic_DNA"/>
</dbReference>
<protein>
    <submittedName>
        <fullName evidence="1">Uncharacterized protein</fullName>
    </submittedName>
</protein>
<gene>
    <name evidence="1" type="ORF">Ahy_A01g000594</name>
</gene>
<sequence>MEMHERFTLRGGFNLIRLDSNGSAVFNNNFFHMTPKRNPSTKFLESSYKSINNSSTSMIGEF</sequence>